<dbReference type="AlphaFoldDB" id="A0A4R8SZU0"/>
<protein>
    <submittedName>
        <fullName evidence="1">Uncharacterized protein</fullName>
    </submittedName>
</protein>
<accession>A0A4R8SZU0</accession>
<sequence>MGGQSIQRLRDAVLHQLTASESERESATTAVREAAKDCSGDPVERIEILADAQDWAHQRAAEIRRAASTVHIRKKAGPSFGNQFYSHRHRTQFMDGYRDPQSETLCGNAPTGYDMSWAETRFAKNRAYVKCAQCIQIRLEDRKAVR</sequence>
<evidence type="ECO:0000313" key="1">
    <source>
        <dbReference type="EMBL" id="TEA09113.1"/>
    </source>
</evidence>
<name>A0A4R8SZU0_9MYCO</name>
<comment type="caution">
    <text evidence="1">The sequence shown here is derived from an EMBL/GenBank/DDBJ whole genome shotgun (WGS) entry which is preliminary data.</text>
</comment>
<dbReference type="EMBL" id="PECL01000003">
    <property type="protein sequence ID" value="TEA09113.1"/>
    <property type="molecule type" value="Genomic_DNA"/>
</dbReference>
<evidence type="ECO:0000313" key="2">
    <source>
        <dbReference type="Proteomes" id="UP000294604"/>
    </source>
</evidence>
<proteinExistence type="predicted"/>
<organism evidence="1 2">
    <name type="scientific">Mycobacteroides salmoniphilum</name>
    <dbReference type="NCBI Taxonomy" id="404941"/>
    <lineage>
        <taxon>Bacteria</taxon>
        <taxon>Bacillati</taxon>
        <taxon>Actinomycetota</taxon>
        <taxon>Actinomycetes</taxon>
        <taxon>Mycobacteriales</taxon>
        <taxon>Mycobacteriaceae</taxon>
        <taxon>Mycobacteroides</taxon>
    </lineage>
</organism>
<gene>
    <name evidence="1" type="ORF">CCUG60884_00282</name>
</gene>
<dbReference type="RefSeq" id="WP_134081011.1">
    <property type="nucleotide sequence ID" value="NZ_PECL01000003.1"/>
</dbReference>
<dbReference type="Proteomes" id="UP000294604">
    <property type="component" value="Unassembled WGS sequence"/>
</dbReference>
<reference evidence="1 2" key="1">
    <citation type="journal article" date="2019" name="Sci. Rep.">
        <title>Extended insight into the Mycobacterium chelonae-abscessus complex through whole genome sequencing of Mycobacterium salmoniphilum outbreak and Mycobacterium salmoniphilum-like strains.</title>
        <authorList>
            <person name="Behra P.R.K."/>
            <person name="Das S."/>
            <person name="Pettersson B.M.F."/>
            <person name="Shirreff L."/>
            <person name="DuCote T."/>
            <person name="Jacobsson K.G."/>
            <person name="Ennis D.G."/>
            <person name="Kirsebom L.A."/>
        </authorList>
    </citation>
    <scope>NUCLEOTIDE SEQUENCE [LARGE SCALE GENOMIC DNA]</scope>
    <source>
        <strain evidence="1 2">CCUG 60884</strain>
    </source>
</reference>